<feature type="compositionally biased region" description="Basic and acidic residues" evidence="2">
    <location>
        <begin position="401"/>
        <end position="413"/>
    </location>
</feature>
<dbReference type="InParanoid" id="A0A1V9XJY8"/>
<feature type="compositionally biased region" description="Polar residues" evidence="2">
    <location>
        <begin position="648"/>
        <end position="663"/>
    </location>
</feature>
<protein>
    <submittedName>
        <fullName evidence="4">Tubby-related protein 4-like</fullName>
    </submittedName>
</protein>
<feature type="compositionally biased region" description="Gly residues" evidence="2">
    <location>
        <begin position="545"/>
        <end position="557"/>
    </location>
</feature>
<keyword evidence="5" id="KW-1185">Reference proteome</keyword>
<gene>
    <name evidence="4" type="ORF">BIW11_09491</name>
</gene>
<feature type="region of interest" description="Disordered" evidence="2">
    <location>
        <begin position="539"/>
        <end position="571"/>
    </location>
</feature>
<dbReference type="InterPro" id="IPR025659">
    <property type="entry name" value="Tubby-like_C"/>
</dbReference>
<feature type="region of interest" description="Disordered" evidence="2">
    <location>
        <begin position="841"/>
        <end position="883"/>
    </location>
</feature>
<feature type="compositionally biased region" description="Low complexity" evidence="2">
    <location>
        <begin position="664"/>
        <end position="675"/>
    </location>
</feature>
<evidence type="ECO:0000256" key="1">
    <source>
        <dbReference type="ARBA" id="ARBA00007129"/>
    </source>
</evidence>
<evidence type="ECO:0000259" key="3">
    <source>
        <dbReference type="Pfam" id="PF01167"/>
    </source>
</evidence>
<dbReference type="OrthoDB" id="8775810at2759"/>
<feature type="compositionally biased region" description="Low complexity" evidence="2">
    <location>
        <begin position="1037"/>
        <end position="1046"/>
    </location>
</feature>
<feature type="region of interest" description="Disordered" evidence="2">
    <location>
        <begin position="314"/>
        <end position="413"/>
    </location>
</feature>
<feature type="region of interest" description="Disordered" evidence="2">
    <location>
        <begin position="474"/>
        <end position="505"/>
    </location>
</feature>
<dbReference type="InterPro" id="IPR000007">
    <property type="entry name" value="Tubby_C"/>
</dbReference>
<comment type="caution">
    <text evidence="4">The sequence shown here is derived from an EMBL/GenBank/DDBJ whole genome shotgun (WGS) entry which is preliminary data.</text>
</comment>
<feature type="region of interest" description="Disordered" evidence="2">
    <location>
        <begin position="1018"/>
        <end position="1060"/>
    </location>
</feature>
<feature type="region of interest" description="Disordered" evidence="2">
    <location>
        <begin position="1081"/>
        <end position="1101"/>
    </location>
</feature>
<sequence>MAWSCEKFKMEETDVDQPVSTSSEHPMDQGHPLGGSGNPSDSGPPGVPHAVLAVAFATGVIYLMKNYDDLSPIVVHTGLKGIKLEWSNSGETLAVAGVAEPEPGFAAPAPGSYRNLAKFYTAETGSLRFVASIPCAEKPVTALTWGHNDKRLFIATGNVIHIAWVTRRMASLQLLSRLTIHKALKCEQEIARLHLPARLRALVANLFGQTVKCTLPQPERLREFVSRPPGHNVRLHCTVVRHDEDAAAGSATYTLFLEFLGGLVPLLKGRRASKLRPEFVIYDPQAEQSQHQQQQNYSSCSGFNSSCSSQATPNVSGQCTPAASSDSDAEDGATGCHASPRVQRRRRFRKHLLNSGMLPGGGSNSTNSGNNGNNNNNNNSINFNGQHGCLANQQGLGTKTTESRDSSTQRKENTYVDQLPESDKMVAITSNIWGTKFKLLSLVDWLPAVLGMVSYRTSLLHLQPRQMTLIIKELQGPKPHSNTRLCPDSKSKGGTSQSTPSFSEDDDDLLPCFVLEAKKISSPALDRNYAAACLRQKPEADNSGHGVGGGSQGGTGGRAAESPPPIAPMTPKKQRCALTYAQMAAHDPELDGDNEMHVAEEVLSFTRTSHPSTLQISLQHGSFGAPSTTSTTSSSAVIQSVATQTSLHSLNDLSTGNPTPNGPTSMTMTVTSTGGAALGRNTAKAVATISSDPSRETSPVPGPSRLSGNPLDQPSSSSSPSTSSCSSTSARRLQRNSFNSSPTRKVIKRNSRIDPDQASPVEDMTYSTTSEIVRAVHTPEPRWAEKASDIKYIDNEEDVSDMVLVQIPVEGTERRLNGLVSTFAASDSIGSTTAPSVVIRDTSLRRPPTRSDTTKRLTLRSAPTAGSPSKGGDQDGSRTTTTDGKTAACLVDEPGCCCEACQATDDERGDSRDSGNHRVSKTCNSPTALQRNRSNHTSGSNSPLTTSSSLLRTQSSCIGDPLVHHHHHHTNHVMSGFPGHHLAAGPAPLMNPLSSATSASILESGVVRLDTETGSAIGALGMGGSLSPSLTPPASPPVSRSTPTTPDLNNRRRNKKQSINHLKALLYSPLLLRKVRKHSLRSTIESSDDENSTPAGSSEDVISISDGFRDLESLQKAYIRKKLKKRQGGNGKVHTQEMLPGAKAEQEARIKPSEPVYREFTLHNKAPLWNEVSQVYQLDFGGRVTQESAKNFQIEFKGTQVMQFGRIDGNAYTLDFQYPFSALQAFAVALANVTQRLK</sequence>
<dbReference type="EMBL" id="MNPL01009199">
    <property type="protein sequence ID" value="OQR73827.1"/>
    <property type="molecule type" value="Genomic_DNA"/>
</dbReference>
<dbReference type="FunCoup" id="A0A1V9XJY8">
    <property type="interactions" value="1225"/>
</dbReference>
<dbReference type="Pfam" id="PF01167">
    <property type="entry name" value="Tub"/>
    <property type="match status" value="1"/>
</dbReference>
<dbReference type="PANTHER" id="PTHR16517:SF2">
    <property type="entry name" value="TUBBY-RELATED PROTEIN 4"/>
    <property type="match status" value="1"/>
</dbReference>
<dbReference type="Proteomes" id="UP000192247">
    <property type="component" value="Unassembled WGS sequence"/>
</dbReference>
<proteinExistence type="inferred from homology"/>
<evidence type="ECO:0000313" key="4">
    <source>
        <dbReference type="EMBL" id="OQR73827.1"/>
    </source>
</evidence>
<feature type="region of interest" description="Disordered" evidence="2">
    <location>
        <begin position="1"/>
        <end position="45"/>
    </location>
</feature>
<name>A0A1V9XJY8_9ACAR</name>
<feature type="compositionally biased region" description="Polar residues" evidence="2">
    <location>
        <begin position="492"/>
        <end position="502"/>
    </location>
</feature>
<feature type="compositionally biased region" description="Basic residues" evidence="2">
    <location>
        <begin position="342"/>
        <end position="352"/>
    </location>
</feature>
<evidence type="ECO:0000256" key="2">
    <source>
        <dbReference type="SAM" id="MobiDB-lite"/>
    </source>
</evidence>
<feature type="domain" description="Tubby C-terminal" evidence="3">
    <location>
        <begin position="1059"/>
        <end position="1232"/>
    </location>
</feature>
<dbReference type="AlphaFoldDB" id="A0A1V9XJY8"/>
<feature type="compositionally biased region" description="Basic and acidic residues" evidence="2">
    <location>
        <begin position="905"/>
        <end position="916"/>
    </location>
</feature>
<dbReference type="PANTHER" id="PTHR16517">
    <property type="entry name" value="TUBBY-RELATED"/>
    <property type="match status" value="1"/>
</dbReference>
<evidence type="ECO:0000313" key="5">
    <source>
        <dbReference type="Proteomes" id="UP000192247"/>
    </source>
</evidence>
<organism evidence="4 5">
    <name type="scientific">Tropilaelaps mercedesae</name>
    <dbReference type="NCBI Taxonomy" id="418985"/>
    <lineage>
        <taxon>Eukaryota</taxon>
        <taxon>Metazoa</taxon>
        <taxon>Ecdysozoa</taxon>
        <taxon>Arthropoda</taxon>
        <taxon>Chelicerata</taxon>
        <taxon>Arachnida</taxon>
        <taxon>Acari</taxon>
        <taxon>Parasitiformes</taxon>
        <taxon>Mesostigmata</taxon>
        <taxon>Gamasina</taxon>
        <taxon>Dermanyssoidea</taxon>
        <taxon>Laelapidae</taxon>
        <taxon>Tropilaelaps</taxon>
    </lineage>
</organism>
<comment type="similarity">
    <text evidence="1">Belongs to the TUB family.</text>
</comment>
<feature type="compositionally biased region" description="Low complexity" evidence="2">
    <location>
        <begin position="937"/>
        <end position="950"/>
    </location>
</feature>
<feature type="compositionally biased region" description="Low complexity" evidence="2">
    <location>
        <begin position="714"/>
        <end position="729"/>
    </location>
</feature>
<feature type="region of interest" description="Disordered" evidence="2">
    <location>
        <begin position="905"/>
        <end position="950"/>
    </location>
</feature>
<reference evidence="4 5" key="1">
    <citation type="journal article" date="2017" name="Gigascience">
        <title>Draft genome of the honey bee ectoparasitic mite, Tropilaelaps mercedesae, is shaped by the parasitic life history.</title>
        <authorList>
            <person name="Dong X."/>
            <person name="Armstrong S.D."/>
            <person name="Xia D."/>
            <person name="Makepeace B.L."/>
            <person name="Darby A.C."/>
            <person name="Kadowaki T."/>
        </authorList>
    </citation>
    <scope>NUCLEOTIDE SEQUENCE [LARGE SCALE GENOMIC DNA]</scope>
    <source>
        <strain evidence="4">Wuxi-XJTLU</strain>
    </source>
</reference>
<feature type="compositionally biased region" description="Low complexity" evidence="2">
    <location>
        <begin position="364"/>
        <end position="385"/>
    </location>
</feature>
<dbReference type="SUPFAM" id="SSF54518">
    <property type="entry name" value="Tubby C-terminal domain-like"/>
    <property type="match status" value="1"/>
</dbReference>
<dbReference type="Gene3D" id="3.20.90.10">
    <property type="entry name" value="Tubby Protein, Chain A"/>
    <property type="match status" value="1"/>
</dbReference>
<feature type="region of interest" description="Disordered" evidence="2">
    <location>
        <begin position="648"/>
        <end position="766"/>
    </location>
</feature>
<accession>A0A1V9XJY8</accession>
<dbReference type="STRING" id="418985.A0A1V9XJY8"/>
<feature type="compositionally biased region" description="Polar residues" evidence="2">
    <location>
        <begin position="391"/>
        <end position="400"/>
    </location>
</feature>
<feature type="compositionally biased region" description="Polar residues" evidence="2">
    <location>
        <begin position="921"/>
        <end position="936"/>
    </location>
</feature>
<feature type="compositionally biased region" description="Basic and acidic residues" evidence="2">
    <location>
        <begin position="1"/>
        <end position="12"/>
    </location>
</feature>